<evidence type="ECO:0000259" key="2">
    <source>
        <dbReference type="Pfam" id="PF14687"/>
    </source>
</evidence>
<evidence type="ECO:0000313" key="3">
    <source>
        <dbReference type="EMBL" id="KAF2078026.1"/>
    </source>
</evidence>
<dbReference type="OrthoDB" id="20011at2759"/>
<evidence type="ECO:0000313" key="4">
    <source>
        <dbReference type="Proteomes" id="UP000695562"/>
    </source>
</evidence>
<organism evidence="3 4">
    <name type="scientific">Polysphondylium violaceum</name>
    <dbReference type="NCBI Taxonomy" id="133409"/>
    <lineage>
        <taxon>Eukaryota</taxon>
        <taxon>Amoebozoa</taxon>
        <taxon>Evosea</taxon>
        <taxon>Eumycetozoa</taxon>
        <taxon>Dictyostelia</taxon>
        <taxon>Dictyosteliales</taxon>
        <taxon>Dictyosteliaceae</taxon>
        <taxon>Polysphondylium</taxon>
    </lineage>
</organism>
<name>A0A8J4QAL1_9MYCE</name>
<feature type="domain" description="DUF4460" evidence="2">
    <location>
        <begin position="96"/>
        <end position="145"/>
    </location>
</feature>
<comment type="caution">
    <text evidence="3">The sequence shown here is derived from an EMBL/GenBank/DDBJ whole genome shotgun (WGS) entry which is preliminary data.</text>
</comment>
<sequence length="955" mass="108681">MNQLFSRISISPRAGAKVLAHGRITSTSTTTSRLLCATTTPSTTRSFNTTQTSENDFRRDNFNVSQDQYYTGNGENLRETLVEVSPNQLPYHHSAKDVEKNIRAYLNKFFLRVHPDLFFNNVDLSVHNQKSLTQLNNLLRTLDDYIKVSQDVSDTTKLEKVPTTVDLSFHIQPEDESESVQLVNHTLQFAEASPSILSSRTSLVEYTIEFRFSTYRQIYDLLEKSGIVVSQSDKEAVKTPTTQPKEMFDDPWEEYFTNKPVHLSLSQQVEEFLEKFPVTPLRRTSEHHAEHQVLIDGFQESKVYFYFGESAKGDADYMRQLGFRQLVDDQLVHLKENLLALEYGDWQSLPIMITDAAHKDKLEKNLAPKGFVVLEKDFQAAQVLPYVKSKVIPYVMKSFNEISSITLNNRAVLEEKAIGLEEALGSTSVVIENLFSINQKNMQNVRDKFNTSLGLVGELKIPVINFLDATKAQLWKSLPSSKLDVEEVENWKLNNITTSEKERTELILDIQEKDLAKGRVPSDPEQIVDQHLYLQEKYKNNLPNTIPDQREKPLQFVDKYSFNEIQSTPYLNQSLTAIERLKNLINTPVPVPFYFQDQNSTVDPLSGFDFSAAPTEDPALKSLFGSSNKAPIDTQLQDNVKPATTNEIVFPKLFKSNTIDFIGTTAAETTEKAATESSEFNFDFDLGDKKTEAKSLEDELNSFLETLSSPSSSSTSSTKTNVKENNTPQEKNKDNYSIVYQKLSDFNWSKVHLIISDRYQFIFTEDRSAGFLFIPSNFKDIELFLFLNASQDGFEQLYKGESPAEDAQYLKSILAIKGQLDSFKSALNLRNAKIENTQAQDKGQQFSSIRAMTNIASHTENKEMDIFRTIGKNVDWYIGTTDKVTISRDGKHATIVSNISSRSFKKTVSNILNYLSIHSPYFKEIIERKQIDLSTDSELSEIDNTTNESEYVEKN</sequence>
<protein>
    <recommendedName>
        <fullName evidence="2">DUF4460 domain-containing protein</fullName>
    </recommendedName>
</protein>
<gene>
    <name evidence="3" type="ORF">CYY_000664</name>
</gene>
<feature type="region of interest" description="Disordered" evidence="1">
    <location>
        <begin position="705"/>
        <end position="733"/>
    </location>
</feature>
<accession>A0A8J4QAL1</accession>
<dbReference type="GO" id="GO:0005739">
    <property type="term" value="C:mitochondrion"/>
    <property type="evidence" value="ECO:0007669"/>
    <property type="project" value="TreeGrafter"/>
</dbReference>
<proteinExistence type="predicted"/>
<dbReference type="EMBL" id="AJWJ01000013">
    <property type="protein sequence ID" value="KAF2078026.1"/>
    <property type="molecule type" value="Genomic_DNA"/>
</dbReference>
<feature type="compositionally biased region" description="Low complexity" evidence="1">
    <location>
        <begin position="706"/>
        <end position="720"/>
    </location>
</feature>
<keyword evidence="4" id="KW-1185">Reference proteome</keyword>
<reference evidence="3" key="1">
    <citation type="submission" date="2020-01" db="EMBL/GenBank/DDBJ databases">
        <title>Development of genomics and gene disruption for Polysphondylium violaceum indicates a role for the polyketide synthase stlB in stalk morphogenesis.</title>
        <authorList>
            <person name="Narita B."/>
            <person name="Kawabe Y."/>
            <person name="Kin K."/>
            <person name="Saito T."/>
            <person name="Gibbs R."/>
            <person name="Kuspa A."/>
            <person name="Muzny D."/>
            <person name="Queller D."/>
            <person name="Richards S."/>
            <person name="Strassman J."/>
            <person name="Sucgang R."/>
            <person name="Worley K."/>
            <person name="Schaap P."/>
        </authorList>
    </citation>
    <scope>NUCLEOTIDE SEQUENCE</scope>
    <source>
        <strain evidence="3">QSvi11</strain>
    </source>
</reference>
<dbReference type="PANTHER" id="PTHR31596:SF5">
    <property type="entry name" value="DUF4460 DOMAIN-CONTAINING PROTEIN"/>
    <property type="match status" value="1"/>
</dbReference>
<dbReference type="Proteomes" id="UP000695562">
    <property type="component" value="Unassembled WGS sequence"/>
</dbReference>
<evidence type="ECO:0000256" key="1">
    <source>
        <dbReference type="SAM" id="MobiDB-lite"/>
    </source>
</evidence>
<dbReference type="InterPro" id="IPR027986">
    <property type="entry name" value="TCAIM"/>
</dbReference>
<dbReference type="Pfam" id="PF14687">
    <property type="entry name" value="DUF4460"/>
    <property type="match status" value="1"/>
</dbReference>
<dbReference type="PANTHER" id="PTHR31596">
    <property type="entry name" value="T-CELL ACTIVATION INHIBITOR, MITOCHONDRIAL"/>
    <property type="match status" value="1"/>
</dbReference>
<dbReference type="InterPro" id="IPR028031">
    <property type="entry name" value="DUF4460"/>
</dbReference>
<dbReference type="AlphaFoldDB" id="A0A8J4QAL1"/>